<keyword evidence="2" id="KW-1185">Reference proteome</keyword>
<organism evidence="1 2">
    <name type="scientific">Symbiodinium pilosum</name>
    <name type="common">Dinoflagellate</name>
    <dbReference type="NCBI Taxonomy" id="2952"/>
    <lineage>
        <taxon>Eukaryota</taxon>
        <taxon>Sar</taxon>
        <taxon>Alveolata</taxon>
        <taxon>Dinophyceae</taxon>
        <taxon>Suessiales</taxon>
        <taxon>Symbiodiniaceae</taxon>
        <taxon>Symbiodinium</taxon>
    </lineage>
</organism>
<dbReference type="OrthoDB" id="441939at2759"/>
<comment type="caution">
    <text evidence="1">The sequence shown here is derived from an EMBL/GenBank/DDBJ whole genome shotgun (WGS) entry which is preliminary data.</text>
</comment>
<proteinExistence type="predicted"/>
<evidence type="ECO:0000313" key="1">
    <source>
        <dbReference type="EMBL" id="CAE7654738.1"/>
    </source>
</evidence>
<name>A0A812W2F2_SYMPI</name>
<dbReference type="SUPFAM" id="SSF48371">
    <property type="entry name" value="ARM repeat"/>
    <property type="match status" value="1"/>
</dbReference>
<sequence>MTVADRLKVCFMRAQEKRTLTSMETMVYCAPYECVLVLSLFSRLALEPKFKKLLFNHALEPLLGCICTGFWAEAREAAATLANLMWVPDLDYERLVCWLKFDGSRCITVDAANVLLPIKAGEPKPVDIGLGMYSSMWGVEFGVGSCLTLHPDGLKTYNVPGLLTTASPQDTFRHTSQSPYHWLDEPPDPRHFTITCWFFWPLNQFDAPESAKRQCVLLQSSPPERLMQLYVDFETEPEGIWTLVDHTRTKRPIKTPQLHPGWHLLSLVSSTSRSATQPFDGTKLFLDDWCKVLKNVWVLNDFYMVGNDSSAGGRKPFGLMADFRIYARSLPDEQVKNMVVANSTEDHPDRIARRLAALDAATVLAQRLDVPDTAAECLRALGSLATLSSQRAKIFNVCGRKLMQLMDSPLPMVQRQAKRLINNLA</sequence>
<dbReference type="Proteomes" id="UP000649617">
    <property type="component" value="Unassembled WGS sequence"/>
</dbReference>
<dbReference type="InterPro" id="IPR016024">
    <property type="entry name" value="ARM-type_fold"/>
</dbReference>
<gene>
    <name evidence="1" type="ORF">SPIL2461_LOCUS17557</name>
</gene>
<evidence type="ECO:0000313" key="2">
    <source>
        <dbReference type="Proteomes" id="UP000649617"/>
    </source>
</evidence>
<reference evidence="1" key="1">
    <citation type="submission" date="2021-02" db="EMBL/GenBank/DDBJ databases">
        <authorList>
            <person name="Dougan E. K."/>
            <person name="Rhodes N."/>
            <person name="Thang M."/>
            <person name="Chan C."/>
        </authorList>
    </citation>
    <scope>NUCLEOTIDE SEQUENCE</scope>
</reference>
<dbReference type="AlphaFoldDB" id="A0A812W2F2"/>
<dbReference type="SUPFAM" id="SSF49899">
    <property type="entry name" value="Concanavalin A-like lectins/glucanases"/>
    <property type="match status" value="1"/>
</dbReference>
<protein>
    <submittedName>
        <fullName evidence="1">Uncharacterized protein</fullName>
    </submittedName>
</protein>
<dbReference type="InterPro" id="IPR013320">
    <property type="entry name" value="ConA-like_dom_sf"/>
</dbReference>
<dbReference type="EMBL" id="CAJNIZ010043238">
    <property type="protein sequence ID" value="CAE7654738.1"/>
    <property type="molecule type" value="Genomic_DNA"/>
</dbReference>
<accession>A0A812W2F2</accession>